<dbReference type="Proteomes" id="UP000215703">
    <property type="component" value="Chromosome"/>
</dbReference>
<proteinExistence type="predicted"/>
<protein>
    <submittedName>
        <fullName evidence="1">Uncharacterized protein</fullName>
    </submittedName>
</protein>
<reference evidence="1 2" key="2">
    <citation type="journal article" date="2017" name="Syst. Appl. Microbiol.">
        <title>Soybeans inoculated with root zone soils of Canadian native legumes harbour diverse and novel Bradyrhizobium spp. that possess agricultural potential.</title>
        <authorList>
            <person name="Bromfield E.S.P."/>
            <person name="Cloutier S."/>
            <person name="Tambong J.T."/>
            <person name="Tran Thi T.V."/>
        </authorList>
    </citation>
    <scope>NUCLEOTIDE SEQUENCE [LARGE SCALE GENOMIC DNA]</scope>
    <source>
        <strain evidence="1 2">OO99</strain>
    </source>
</reference>
<accession>A0A2U8P053</accession>
<evidence type="ECO:0000313" key="2">
    <source>
        <dbReference type="Proteomes" id="UP000215703"/>
    </source>
</evidence>
<sequence>MPGTLREQLDQVEHEIRTYVEFDEEEKDRFNRESYLWTAEDRVEWQALQFDNAQRLRELREERDILRSRLGL</sequence>
<name>A0A2U8P053_9BRAD</name>
<organism evidence="1 2">
    <name type="scientific">Bradyrhizobium ottawaense</name>
    <dbReference type="NCBI Taxonomy" id="931866"/>
    <lineage>
        <taxon>Bacteria</taxon>
        <taxon>Pseudomonadati</taxon>
        <taxon>Pseudomonadota</taxon>
        <taxon>Alphaproteobacteria</taxon>
        <taxon>Hyphomicrobiales</taxon>
        <taxon>Nitrobacteraceae</taxon>
        <taxon>Bradyrhizobium</taxon>
    </lineage>
</organism>
<reference evidence="1 2" key="1">
    <citation type="journal article" date="2014" name="Int. J. Syst. Evol. Microbiol.">
        <title>Bradyrhizobium ottawaense sp. nov., a symbiotic nitrogen fixing bacterium from root nodules of soybeans in Canada.</title>
        <authorList>
            <person name="Yu X."/>
            <person name="Cloutier S."/>
            <person name="Tambong J.T."/>
            <person name="Bromfield E.S."/>
        </authorList>
    </citation>
    <scope>NUCLEOTIDE SEQUENCE [LARGE SCALE GENOMIC DNA]</scope>
    <source>
        <strain evidence="1 2">OO99</strain>
    </source>
</reference>
<dbReference type="AlphaFoldDB" id="A0A2U8P053"/>
<evidence type="ECO:0000313" key="1">
    <source>
        <dbReference type="EMBL" id="AWL91052.1"/>
    </source>
</evidence>
<gene>
    <name evidence="1" type="ORF">CIT37_01090</name>
</gene>
<dbReference type="EMBL" id="CP029425">
    <property type="protein sequence ID" value="AWL91052.1"/>
    <property type="molecule type" value="Genomic_DNA"/>
</dbReference>